<keyword evidence="2" id="KW-1003">Cell membrane</keyword>
<evidence type="ECO:0000256" key="3">
    <source>
        <dbReference type="ARBA" id="ARBA00022692"/>
    </source>
</evidence>
<evidence type="ECO:0000256" key="5">
    <source>
        <dbReference type="ARBA" id="ARBA00023136"/>
    </source>
</evidence>
<dbReference type="InterPro" id="IPR003339">
    <property type="entry name" value="ABC/ECF_trnsptr_transmembrane"/>
</dbReference>
<dbReference type="Pfam" id="PF02361">
    <property type="entry name" value="CbiQ"/>
    <property type="match status" value="1"/>
</dbReference>
<feature type="transmembrane region" description="Helical" evidence="6">
    <location>
        <begin position="59"/>
        <end position="84"/>
    </location>
</feature>
<dbReference type="EMBL" id="JAEPRJ010000001">
    <property type="protein sequence ID" value="MBK5898828.1"/>
    <property type="molecule type" value="Genomic_DNA"/>
</dbReference>
<evidence type="ECO:0000256" key="1">
    <source>
        <dbReference type="ARBA" id="ARBA00004141"/>
    </source>
</evidence>
<keyword evidence="8" id="KW-1185">Reference proteome</keyword>
<dbReference type="PANTHER" id="PTHR34857">
    <property type="entry name" value="SLL0384 PROTEIN"/>
    <property type="match status" value="1"/>
</dbReference>
<evidence type="ECO:0000256" key="2">
    <source>
        <dbReference type="ARBA" id="ARBA00022475"/>
    </source>
</evidence>
<comment type="caution">
    <text evidence="7">The sequence shown here is derived from an EMBL/GenBank/DDBJ whole genome shotgun (WGS) entry which is preliminary data.</text>
</comment>
<evidence type="ECO:0000256" key="4">
    <source>
        <dbReference type="ARBA" id="ARBA00022989"/>
    </source>
</evidence>
<comment type="subcellular location">
    <subcellularLocation>
        <location evidence="1">Membrane</location>
        <topology evidence="1">Multi-pass membrane protein</topology>
    </subcellularLocation>
</comment>
<gene>
    <name evidence="7" type="ORF">JJN12_13770</name>
</gene>
<dbReference type="RefSeq" id="WP_208430221.1">
    <property type="nucleotide sequence ID" value="NZ_JAEPRJ010000001.1"/>
</dbReference>
<dbReference type="CDD" id="cd16914">
    <property type="entry name" value="EcfT"/>
    <property type="match status" value="1"/>
</dbReference>
<reference evidence="7 8" key="1">
    <citation type="submission" date="2021-01" db="EMBL/GenBank/DDBJ databases">
        <title>Isolation and description of Catonella massiliensis sp. nov., a novel Catonella species, isolated from a stable periodontitis subject.</title>
        <authorList>
            <person name="Antezack A."/>
            <person name="Boxberger M."/>
            <person name="La Scola B."/>
            <person name="Monnet-Corti V."/>
        </authorList>
    </citation>
    <scope>NUCLEOTIDE SEQUENCE [LARGE SCALE GENOMIC DNA]</scope>
    <source>
        <strain evidence="7 8">Marseille-Q4567</strain>
    </source>
</reference>
<keyword evidence="3 6" id="KW-0812">Transmembrane</keyword>
<feature type="transmembrane region" description="Helical" evidence="6">
    <location>
        <begin position="33"/>
        <end position="52"/>
    </location>
</feature>
<feature type="transmembrane region" description="Helical" evidence="6">
    <location>
        <begin position="197"/>
        <end position="221"/>
    </location>
</feature>
<sequence length="223" mass="24591">MRYRKPDPRAGLFILLLANIGMFLERTGRQGNALTGVIIVVLIMYGCSKIAVGGAGFLLILYCLQTFVLPASPIAFTALFSVFVNMTRRMLPCLLTGALLVKKCSVHQFVAALRKMHLPQNLITAMAVTVRYFPAISEEVRHIKDAMKLQRIPMGRKVECYLVPIMLSATKTAEELSAAATVRGIDNPKKKTCALEISFSFTDIFCMLFTAIAVVLILVFVKG</sequence>
<protein>
    <submittedName>
        <fullName evidence="7">Energy-coupling factor transporter transmembrane protein EcfT</fullName>
    </submittedName>
</protein>
<dbReference type="InterPro" id="IPR051611">
    <property type="entry name" value="ECF_transporter_component"/>
</dbReference>
<evidence type="ECO:0000256" key="6">
    <source>
        <dbReference type="SAM" id="Phobius"/>
    </source>
</evidence>
<accession>A0ABS1J3W4</accession>
<evidence type="ECO:0000313" key="7">
    <source>
        <dbReference type="EMBL" id="MBK5898828.1"/>
    </source>
</evidence>
<proteinExistence type="predicted"/>
<keyword evidence="4 6" id="KW-1133">Transmembrane helix</keyword>
<organism evidence="7 8">
    <name type="scientific">Catonella massiliensis</name>
    <dbReference type="NCBI Taxonomy" id="2799636"/>
    <lineage>
        <taxon>Bacteria</taxon>
        <taxon>Bacillati</taxon>
        <taxon>Bacillota</taxon>
        <taxon>Clostridia</taxon>
        <taxon>Lachnospirales</taxon>
        <taxon>Lachnospiraceae</taxon>
        <taxon>Catonella</taxon>
    </lineage>
</organism>
<dbReference type="PANTHER" id="PTHR34857:SF2">
    <property type="entry name" value="SLL0384 PROTEIN"/>
    <property type="match status" value="1"/>
</dbReference>
<keyword evidence="5 6" id="KW-0472">Membrane</keyword>
<evidence type="ECO:0000313" key="8">
    <source>
        <dbReference type="Proteomes" id="UP000604730"/>
    </source>
</evidence>
<dbReference type="Proteomes" id="UP000604730">
    <property type="component" value="Unassembled WGS sequence"/>
</dbReference>
<name>A0ABS1J3W4_9FIRM</name>